<keyword evidence="2" id="KW-1185">Reference proteome</keyword>
<sequence>EVRSKAVEPHGLKWFNEKKEAKYSLKNWIDEGRLALKFPIIHDTVHEFELGDVFVKPEECNLNFVRGFYANWDTSFGERTK</sequence>
<reference evidence="1 2" key="1">
    <citation type="journal article" date="2021" name="BMC Genomics">
        <title>Datura genome reveals duplications of psychoactive alkaloid biosynthetic genes and high mutation rate following tissue culture.</title>
        <authorList>
            <person name="Rajewski A."/>
            <person name="Carter-House D."/>
            <person name="Stajich J."/>
            <person name="Litt A."/>
        </authorList>
    </citation>
    <scope>NUCLEOTIDE SEQUENCE [LARGE SCALE GENOMIC DNA]</scope>
    <source>
        <strain evidence="1">AR-01</strain>
    </source>
</reference>
<dbReference type="EMBL" id="JACEIK010002175">
    <property type="protein sequence ID" value="MCD9559609.1"/>
    <property type="molecule type" value="Genomic_DNA"/>
</dbReference>
<evidence type="ECO:0000313" key="1">
    <source>
        <dbReference type="EMBL" id="MCD9559609.1"/>
    </source>
</evidence>
<dbReference type="Proteomes" id="UP000823775">
    <property type="component" value="Unassembled WGS sequence"/>
</dbReference>
<organism evidence="1 2">
    <name type="scientific">Datura stramonium</name>
    <name type="common">Jimsonweed</name>
    <name type="synonym">Common thornapple</name>
    <dbReference type="NCBI Taxonomy" id="4076"/>
    <lineage>
        <taxon>Eukaryota</taxon>
        <taxon>Viridiplantae</taxon>
        <taxon>Streptophyta</taxon>
        <taxon>Embryophyta</taxon>
        <taxon>Tracheophyta</taxon>
        <taxon>Spermatophyta</taxon>
        <taxon>Magnoliopsida</taxon>
        <taxon>eudicotyledons</taxon>
        <taxon>Gunneridae</taxon>
        <taxon>Pentapetalae</taxon>
        <taxon>asterids</taxon>
        <taxon>lamiids</taxon>
        <taxon>Solanales</taxon>
        <taxon>Solanaceae</taxon>
        <taxon>Solanoideae</taxon>
        <taxon>Datureae</taxon>
        <taxon>Datura</taxon>
    </lineage>
</organism>
<comment type="caution">
    <text evidence="1">The sequence shown here is derived from an EMBL/GenBank/DDBJ whole genome shotgun (WGS) entry which is preliminary data.</text>
</comment>
<evidence type="ECO:0000313" key="2">
    <source>
        <dbReference type="Proteomes" id="UP000823775"/>
    </source>
</evidence>
<name>A0ABS8UND7_DATST</name>
<gene>
    <name evidence="1" type="ORF">HAX54_017667</name>
</gene>
<accession>A0ABS8UND7</accession>
<feature type="non-terminal residue" evidence="1">
    <location>
        <position position="81"/>
    </location>
</feature>
<feature type="non-terminal residue" evidence="1">
    <location>
        <position position="1"/>
    </location>
</feature>
<protein>
    <submittedName>
        <fullName evidence="1">Uncharacterized protein</fullName>
    </submittedName>
</protein>
<proteinExistence type="predicted"/>